<evidence type="ECO:0000313" key="3">
    <source>
        <dbReference type="Proteomes" id="UP000789508"/>
    </source>
</evidence>
<evidence type="ECO:0000313" key="2">
    <source>
        <dbReference type="EMBL" id="CAG8546103.1"/>
    </source>
</evidence>
<sequence>MPRYVRIDPEEFTLLQPKVFFLSIIVMTMIVLLFQSNIDKDSLIEFSKNNVVENSFCLSSFNVTKTFGFHNYTEYLRGELPLIIAVPHGGHILPKDLPDLTNWYSEDYIRFNDVNTQELARVVAQQLMIEFGGREVYMVINHLNQRKVDVNRPYEQGTKPNIDSPMESSESQLAWKSYHEFLRNAVDEVEARFGRGLVIDFHGHAHQEEYIEVGYLLPADLLALPVHTLNTNSSIHNSSSIRSLYYRMFDSQITFTSLIRADVLSLGGRLQMLGYHTVPSQAHHYPTINESYLHDGGGGYSVRTYGSSDGGKVDAVQLEIPKKFRIGMEASHRFVVDLADGIGWFFKTYYWGRIEW</sequence>
<dbReference type="Pfam" id="PF05013">
    <property type="entry name" value="FGase"/>
    <property type="match status" value="1"/>
</dbReference>
<dbReference type="SUPFAM" id="SSF53187">
    <property type="entry name" value="Zn-dependent exopeptidases"/>
    <property type="match status" value="1"/>
</dbReference>
<organism evidence="2 3">
    <name type="scientific">Ambispora leptoticha</name>
    <dbReference type="NCBI Taxonomy" id="144679"/>
    <lineage>
        <taxon>Eukaryota</taxon>
        <taxon>Fungi</taxon>
        <taxon>Fungi incertae sedis</taxon>
        <taxon>Mucoromycota</taxon>
        <taxon>Glomeromycotina</taxon>
        <taxon>Glomeromycetes</taxon>
        <taxon>Archaeosporales</taxon>
        <taxon>Ambisporaceae</taxon>
        <taxon>Ambispora</taxon>
    </lineage>
</organism>
<dbReference type="InterPro" id="IPR007709">
    <property type="entry name" value="N-FG_amidohydro"/>
</dbReference>
<keyword evidence="1" id="KW-0812">Transmembrane</keyword>
<dbReference type="Proteomes" id="UP000789508">
    <property type="component" value="Unassembled WGS sequence"/>
</dbReference>
<name>A0A9N9AXD5_9GLOM</name>
<dbReference type="EMBL" id="CAJVPS010001646">
    <property type="protein sequence ID" value="CAG8546103.1"/>
    <property type="molecule type" value="Genomic_DNA"/>
</dbReference>
<evidence type="ECO:0000256" key="1">
    <source>
        <dbReference type="SAM" id="Phobius"/>
    </source>
</evidence>
<feature type="transmembrane region" description="Helical" evidence="1">
    <location>
        <begin position="20"/>
        <end position="38"/>
    </location>
</feature>
<proteinExistence type="predicted"/>
<reference evidence="2" key="1">
    <citation type="submission" date="2021-06" db="EMBL/GenBank/DDBJ databases">
        <authorList>
            <person name="Kallberg Y."/>
            <person name="Tangrot J."/>
            <person name="Rosling A."/>
        </authorList>
    </citation>
    <scope>NUCLEOTIDE SEQUENCE</scope>
    <source>
        <strain evidence="2">FL130A</strain>
    </source>
</reference>
<dbReference type="OrthoDB" id="71260at2759"/>
<protein>
    <submittedName>
        <fullName evidence="2">10601_t:CDS:1</fullName>
    </submittedName>
</protein>
<gene>
    <name evidence="2" type="ORF">ALEPTO_LOCUS5648</name>
</gene>
<comment type="caution">
    <text evidence="2">The sequence shown here is derived from an EMBL/GenBank/DDBJ whole genome shotgun (WGS) entry which is preliminary data.</text>
</comment>
<dbReference type="AlphaFoldDB" id="A0A9N9AXD5"/>
<accession>A0A9N9AXD5</accession>
<dbReference type="Gene3D" id="3.40.630.40">
    <property type="entry name" value="Zn-dependent exopeptidases"/>
    <property type="match status" value="1"/>
</dbReference>
<keyword evidence="1" id="KW-0472">Membrane</keyword>
<keyword evidence="1" id="KW-1133">Transmembrane helix</keyword>
<keyword evidence="3" id="KW-1185">Reference proteome</keyword>